<protein>
    <submittedName>
        <fullName evidence="1">Uncharacterized protein</fullName>
    </submittedName>
</protein>
<accession>A0A9D4D102</accession>
<name>A0A9D4D102_DREPO</name>
<comment type="caution">
    <text evidence="1">The sequence shown here is derived from an EMBL/GenBank/DDBJ whole genome shotgun (WGS) entry which is preliminary data.</text>
</comment>
<evidence type="ECO:0000313" key="2">
    <source>
        <dbReference type="Proteomes" id="UP000828390"/>
    </source>
</evidence>
<proteinExistence type="predicted"/>
<dbReference type="EMBL" id="JAIWYP010000011">
    <property type="protein sequence ID" value="KAH3735844.1"/>
    <property type="molecule type" value="Genomic_DNA"/>
</dbReference>
<reference evidence="1" key="1">
    <citation type="journal article" date="2019" name="bioRxiv">
        <title>The Genome of the Zebra Mussel, Dreissena polymorpha: A Resource for Invasive Species Research.</title>
        <authorList>
            <person name="McCartney M.A."/>
            <person name="Auch B."/>
            <person name="Kono T."/>
            <person name="Mallez S."/>
            <person name="Zhang Y."/>
            <person name="Obille A."/>
            <person name="Becker A."/>
            <person name="Abrahante J.E."/>
            <person name="Garbe J."/>
            <person name="Badalamenti J.P."/>
            <person name="Herman A."/>
            <person name="Mangelson H."/>
            <person name="Liachko I."/>
            <person name="Sullivan S."/>
            <person name="Sone E.D."/>
            <person name="Koren S."/>
            <person name="Silverstein K.A.T."/>
            <person name="Beckman K.B."/>
            <person name="Gohl D.M."/>
        </authorList>
    </citation>
    <scope>NUCLEOTIDE SEQUENCE</scope>
    <source>
        <strain evidence="1">Duluth1</strain>
        <tissue evidence="1">Whole animal</tissue>
    </source>
</reference>
<organism evidence="1 2">
    <name type="scientific">Dreissena polymorpha</name>
    <name type="common">Zebra mussel</name>
    <name type="synonym">Mytilus polymorpha</name>
    <dbReference type="NCBI Taxonomy" id="45954"/>
    <lineage>
        <taxon>Eukaryota</taxon>
        <taxon>Metazoa</taxon>
        <taxon>Spiralia</taxon>
        <taxon>Lophotrochozoa</taxon>
        <taxon>Mollusca</taxon>
        <taxon>Bivalvia</taxon>
        <taxon>Autobranchia</taxon>
        <taxon>Heteroconchia</taxon>
        <taxon>Euheterodonta</taxon>
        <taxon>Imparidentia</taxon>
        <taxon>Neoheterodontei</taxon>
        <taxon>Myida</taxon>
        <taxon>Dreissenoidea</taxon>
        <taxon>Dreissenidae</taxon>
        <taxon>Dreissena</taxon>
    </lineage>
</organism>
<sequence>MMKNEIVPTITKIVPHLMFKEHCISNNRQLHILPKQLTHMFVQSTSQICHLQGLPP</sequence>
<dbReference type="AlphaFoldDB" id="A0A9D4D102"/>
<dbReference type="Proteomes" id="UP000828390">
    <property type="component" value="Unassembled WGS sequence"/>
</dbReference>
<gene>
    <name evidence="1" type="ORF">DPMN_042402</name>
</gene>
<reference evidence="1" key="2">
    <citation type="submission" date="2020-11" db="EMBL/GenBank/DDBJ databases">
        <authorList>
            <person name="McCartney M.A."/>
            <person name="Auch B."/>
            <person name="Kono T."/>
            <person name="Mallez S."/>
            <person name="Becker A."/>
            <person name="Gohl D.M."/>
            <person name="Silverstein K.A.T."/>
            <person name="Koren S."/>
            <person name="Bechman K.B."/>
            <person name="Herman A."/>
            <person name="Abrahante J.E."/>
            <person name="Garbe J."/>
        </authorList>
    </citation>
    <scope>NUCLEOTIDE SEQUENCE</scope>
    <source>
        <strain evidence="1">Duluth1</strain>
        <tissue evidence="1">Whole animal</tissue>
    </source>
</reference>
<keyword evidence="2" id="KW-1185">Reference proteome</keyword>
<evidence type="ECO:0000313" key="1">
    <source>
        <dbReference type="EMBL" id="KAH3735844.1"/>
    </source>
</evidence>